<organism evidence="5 6">
    <name type="scientific">Thiohalorhabdus denitrificans</name>
    <dbReference type="NCBI Taxonomy" id="381306"/>
    <lineage>
        <taxon>Bacteria</taxon>
        <taxon>Pseudomonadati</taxon>
        <taxon>Pseudomonadota</taxon>
        <taxon>Gammaproteobacteria</taxon>
        <taxon>Thiohalorhabdales</taxon>
        <taxon>Thiohalorhabdaceae</taxon>
        <taxon>Thiohalorhabdus</taxon>
    </lineage>
</organism>
<gene>
    <name evidence="5" type="ORF">SAMN05661077_2772</name>
</gene>
<dbReference type="GO" id="GO:0009092">
    <property type="term" value="P:homoserine metabolic process"/>
    <property type="evidence" value="ECO:0007669"/>
    <property type="project" value="TreeGrafter"/>
</dbReference>
<dbReference type="PANTHER" id="PTHR32268">
    <property type="entry name" value="HOMOSERINE O-ACETYLTRANSFERASE"/>
    <property type="match status" value="1"/>
</dbReference>
<dbReference type="EMBL" id="FMUN01000009">
    <property type="protein sequence ID" value="SCY63631.1"/>
    <property type="molecule type" value="Genomic_DNA"/>
</dbReference>
<dbReference type="HAMAP" id="MF_00296">
    <property type="entry name" value="MetX_acyltransf"/>
    <property type="match status" value="1"/>
</dbReference>
<dbReference type="Pfam" id="PF00561">
    <property type="entry name" value="Abhydrolase_1"/>
    <property type="match status" value="1"/>
</dbReference>
<dbReference type="NCBIfam" id="TIGR01392">
    <property type="entry name" value="homoserO_Ac_trn"/>
    <property type="match status" value="1"/>
</dbReference>
<dbReference type="PIRSF" id="PIRSF000443">
    <property type="entry name" value="Homoser_Ac_trans"/>
    <property type="match status" value="1"/>
</dbReference>
<comment type="pathway">
    <text evidence="2">Amino-acid biosynthesis; L-cysteine biosynthesis; L-cysteine from L-serine: step 1/2.</text>
</comment>
<dbReference type="Gene3D" id="1.10.1740.110">
    <property type="match status" value="1"/>
</dbReference>
<comment type="caution">
    <text evidence="2">Lacks conserved residue(s) required for the propagation of feature annotation.</text>
</comment>
<dbReference type="GO" id="GO:0160210">
    <property type="term" value="F:L-serine O-succinyltransferase activity"/>
    <property type="evidence" value="ECO:0007669"/>
    <property type="project" value="RHEA"/>
</dbReference>
<dbReference type="GO" id="GO:0004414">
    <property type="term" value="F:homoserine O-acetyltransferase activity"/>
    <property type="evidence" value="ECO:0007669"/>
    <property type="project" value="TreeGrafter"/>
</dbReference>
<comment type="subcellular location">
    <subcellularLocation>
        <location evidence="2">Cytoplasm</location>
    </subcellularLocation>
</comment>
<dbReference type="OrthoDB" id="9800754at2"/>
<feature type="active site" description="Nucleophile" evidence="2 3">
    <location>
        <position position="145"/>
    </location>
</feature>
<accession>A0A0P9CQ20</accession>
<dbReference type="AlphaFoldDB" id="A0A0P9CQ20"/>
<dbReference type="PATRIC" id="fig|381306.5.peg.1458"/>
<keyword evidence="2" id="KW-0012">Acyltransferase</keyword>
<comment type="catalytic activity">
    <reaction evidence="2">
        <text>succinyl-CoA + L-serine = O-succinyl-L-serine + CoA</text>
        <dbReference type="Rhea" id="RHEA:52820"/>
        <dbReference type="ChEBI" id="CHEBI:33384"/>
        <dbReference type="ChEBI" id="CHEBI:57287"/>
        <dbReference type="ChEBI" id="CHEBI:57292"/>
        <dbReference type="ChEBI" id="CHEBI:136856"/>
    </reaction>
</comment>
<evidence type="ECO:0000256" key="3">
    <source>
        <dbReference type="PIRSR" id="PIRSR000443-1"/>
    </source>
</evidence>
<keyword evidence="2" id="KW-0198">Cysteine biosynthesis</keyword>
<name>A0A0P9CQ20_9GAMM</name>
<dbReference type="Proteomes" id="UP000183104">
    <property type="component" value="Unassembled WGS sequence"/>
</dbReference>
<dbReference type="SUPFAM" id="SSF53474">
    <property type="entry name" value="alpha/beta-Hydrolases"/>
    <property type="match status" value="1"/>
</dbReference>
<dbReference type="NCBIfam" id="NF001209">
    <property type="entry name" value="PRK00175.1"/>
    <property type="match status" value="1"/>
</dbReference>
<dbReference type="PANTHER" id="PTHR32268:SF11">
    <property type="entry name" value="HOMOSERINE O-ACETYLTRANSFERASE"/>
    <property type="match status" value="1"/>
</dbReference>
<evidence type="ECO:0000259" key="4">
    <source>
        <dbReference type="Pfam" id="PF00561"/>
    </source>
</evidence>
<evidence type="ECO:0000313" key="6">
    <source>
        <dbReference type="Proteomes" id="UP000183104"/>
    </source>
</evidence>
<proteinExistence type="inferred from homology"/>
<evidence type="ECO:0000256" key="1">
    <source>
        <dbReference type="ARBA" id="ARBA00022679"/>
    </source>
</evidence>
<dbReference type="InterPro" id="IPR008220">
    <property type="entry name" value="HAT_MetX-like"/>
</dbReference>
<feature type="domain" description="AB hydrolase-1" evidence="4">
    <location>
        <begin position="43"/>
        <end position="318"/>
    </location>
</feature>
<feature type="site" description="Important for acyl-CoA specificity" evidence="2">
    <location>
        <position position="182"/>
    </location>
</feature>
<dbReference type="EC" id="2.3.1.-" evidence="2"/>
<reference evidence="6" key="1">
    <citation type="submission" date="2016-10" db="EMBL/GenBank/DDBJ databases">
        <authorList>
            <person name="Varghese N."/>
        </authorList>
    </citation>
    <scope>NUCLEOTIDE SEQUENCE [LARGE SCALE GENOMIC DNA]</scope>
    <source>
        <strain evidence="6">HL 19</strain>
    </source>
</reference>
<feature type="active site" evidence="2 3">
    <location>
        <position position="314"/>
    </location>
</feature>
<feature type="binding site" evidence="2">
    <location>
        <position position="348"/>
    </location>
    <ligand>
        <name>substrate</name>
    </ligand>
</feature>
<evidence type="ECO:0000313" key="5">
    <source>
        <dbReference type="EMBL" id="SCY63631.1"/>
    </source>
</evidence>
<dbReference type="InterPro" id="IPR029058">
    <property type="entry name" value="AB_hydrolase_fold"/>
</dbReference>
<dbReference type="InterPro" id="IPR000073">
    <property type="entry name" value="AB_hydrolase_1"/>
</dbReference>
<dbReference type="STRING" id="381306.AN478_04815"/>
<dbReference type="GO" id="GO:0009086">
    <property type="term" value="P:methionine biosynthetic process"/>
    <property type="evidence" value="ECO:0007669"/>
    <property type="project" value="TreeGrafter"/>
</dbReference>
<comment type="function">
    <text evidence="2">Transfers a succinyl group from succinyl-CoA to L-serine, forming succinyl-L-serine.</text>
</comment>
<dbReference type="GO" id="GO:0005737">
    <property type="term" value="C:cytoplasm"/>
    <property type="evidence" value="ECO:0007669"/>
    <property type="project" value="UniProtKB-SubCell"/>
</dbReference>
<comment type="subunit">
    <text evidence="2">Homodimer.</text>
</comment>
<dbReference type="GO" id="GO:0006535">
    <property type="term" value="P:cysteine biosynthetic process from serine"/>
    <property type="evidence" value="ECO:0007669"/>
    <property type="project" value="UniProtKB-UniRule"/>
</dbReference>
<protein>
    <recommendedName>
        <fullName evidence="2">Serine O-succinyltransferase</fullName>
        <shortName evidence="2">SST</shortName>
        <ecNumber evidence="2">2.3.1.-</ecNumber>
    </recommendedName>
</protein>
<dbReference type="Gene3D" id="3.40.50.1820">
    <property type="entry name" value="alpha/beta hydrolase"/>
    <property type="match status" value="1"/>
</dbReference>
<keyword evidence="2" id="KW-0963">Cytoplasm</keyword>
<keyword evidence="2" id="KW-0028">Amino-acid biosynthesis</keyword>
<evidence type="ECO:0000256" key="2">
    <source>
        <dbReference type="HAMAP-Rule" id="MF_00296"/>
    </source>
</evidence>
<comment type="similarity">
    <text evidence="2">Belongs to the AB hydrolase superfamily. MetX family.</text>
</comment>
<keyword evidence="1 2" id="KW-0808">Transferase</keyword>
<feature type="active site" evidence="2 3">
    <location>
        <position position="347"/>
    </location>
</feature>
<dbReference type="UniPathway" id="UPA00136">
    <property type="reaction ID" value="UER00199"/>
</dbReference>
<keyword evidence="6" id="KW-1185">Reference proteome</keyword>
<sequence>MSGATKYLHLDGPFELARGGALPEVTLAYETWGELSPERDNAILLFTGLSPSAHAASSMEDPSRGWWEFMIGPGRALDTSRYFVICINNLGSCFGSTGPATTNPETGRPYRLDFPELSVEDIVRSQRQALHKLGIERLHGVVGASLGGMSALAFAVMYPDDVDELVVISAATSATPFAIAIRSLQRDCIKSDPAWKGGFYPEGQQPQEGMRLARKMGLMSYRSPEEWQQRFGRERVEWLDEPGSQPFDIEFQVESYLEANARKFVKVCDANCYLYLSRAMDLFDLGEHAGDGDPDTALKQIRARRALVLGVETDFLFPVWQQKAVADGLKDAGLSTHYMPLPSLQGHDAFLVDKARFIPVVGEFFSSGGDASEA</sequence>
<feature type="region of interest" description="Important for substrate specificity" evidence="2">
    <location>
        <begin position="48"/>
        <end position="51"/>
    </location>
</feature>
<dbReference type="RefSeq" id="WP_054965477.1">
    <property type="nucleotide sequence ID" value="NZ_FMUN01000009.1"/>
</dbReference>
<feature type="binding site" evidence="2">
    <location>
        <position position="214"/>
    </location>
    <ligand>
        <name>substrate</name>
    </ligand>
</feature>